<sequence length="102" mass="11830">MSIDPKEKVLFNLLAHGYINKRHTTIDNACKSFPKGEKNKAKHAINELILEGIILVKKTHHGADIYINPKMIRDILEMPGIKALLEENRFLKGRFQKYLKNY</sequence>
<dbReference type="Proteomes" id="UP000217784">
    <property type="component" value="Unassembled WGS sequence"/>
</dbReference>
<accession>A0A2A2H478</accession>
<dbReference type="AlphaFoldDB" id="A0A2A2H478"/>
<comment type="caution">
    <text evidence="1">The sequence shown here is derived from an EMBL/GenBank/DDBJ whole genome shotgun (WGS) entry which is preliminary data.</text>
</comment>
<dbReference type="RefSeq" id="WP_069585413.1">
    <property type="nucleotide sequence ID" value="NZ_LMVM01000033.1"/>
</dbReference>
<protein>
    <submittedName>
        <fullName evidence="1">Uncharacterized protein</fullName>
    </submittedName>
</protein>
<dbReference type="EMBL" id="LMVM01000033">
    <property type="protein sequence ID" value="PAV04090.1"/>
    <property type="molecule type" value="Genomic_DNA"/>
</dbReference>
<keyword evidence="2" id="KW-1185">Reference proteome</keyword>
<organism evidence="1 2">
    <name type="scientific">Methanobacterium bryantii</name>
    <dbReference type="NCBI Taxonomy" id="2161"/>
    <lineage>
        <taxon>Archaea</taxon>
        <taxon>Methanobacteriati</taxon>
        <taxon>Methanobacteriota</taxon>
        <taxon>Methanomada group</taxon>
        <taxon>Methanobacteria</taxon>
        <taxon>Methanobacteriales</taxon>
        <taxon>Methanobacteriaceae</taxon>
        <taxon>Methanobacterium</taxon>
    </lineage>
</organism>
<proteinExistence type="predicted"/>
<reference evidence="1 2" key="1">
    <citation type="journal article" date="2017" name="BMC Genomics">
        <title>Genomic analysis of methanogenic archaea reveals a shift towards energy conservation.</title>
        <authorList>
            <person name="Gilmore S.P."/>
            <person name="Henske J.K."/>
            <person name="Sexton J.A."/>
            <person name="Solomon K.V."/>
            <person name="Seppala S."/>
            <person name="Yoo J.I."/>
            <person name="Huyett L.M."/>
            <person name="Pressman A."/>
            <person name="Cogan J.Z."/>
            <person name="Kivenson V."/>
            <person name="Peng X."/>
            <person name="Tan Y."/>
            <person name="Valentine D.L."/>
            <person name="O'Malley M.A."/>
        </authorList>
    </citation>
    <scope>NUCLEOTIDE SEQUENCE [LARGE SCALE GENOMIC DNA]</scope>
    <source>
        <strain evidence="1 2">M.o.H.</strain>
    </source>
</reference>
<evidence type="ECO:0000313" key="2">
    <source>
        <dbReference type="Proteomes" id="UP000217784"/>
    </source>
</evidence>
<name>A0A2A2H478_METBR</name>
<gene>
    <name evidence="1" type="ORF">ASJ80_03490</name>
</gene>
<evidence type="ECO:0000313" key="1">
    <source>
        <dbReference type="EMBL" id="PAV04090.1"/>
    </source>
</evidence>
<dbReference type="OrthoDB" id="82470at2157"/>